<name>A0A0C9Z190_9AGAM</name>
<dbReference type="EMBL" id="KN833977">
    <property type="protein sequence ID" value="KIK13733.1"/>
    <property type="molecule type" value="Genomic_DNA"/>
</dbReference>
<proteinExistence type="predicted"/>
<dbReference type="OrthoDB" id="3357985at2759"/>
<reference evidence="2 3" key="1">
    <citation type="submission" date="2014-04" db="EMBL/GenBank/DDBJ databases">
        <authorList>
            <consortium name="DOE Joint Genome Institute"/>
            <person name="Kuo A."/>
            <person name="Kohler A."/>
            <person name="Costa M.D."/>
            <person name="Nagy L.G."/>
            <person name="Floudas D."/>
            <person name="Copeland A."/>
            <person name="Barry K.W."/>
            <person name="Cichocki N."/>
            <person name="Veneault-Fourrey C."/>
            <person name="LaButti K."/>
            <person name="Lindquist E.A."/>
            <person name="Lipzen A."/>
            <person name="Lundell T."/>
            <person name="Morin E."/>
            <person name="Murat C."/>
            <person name="Sun H."/>
            <person name="Tunlid A."/>
            <person name="Henrissat B."/>
            <person name="Grigoriev I.V."/>
            <person name="Hibbett D.S."/>
            <person name="Martin F."/>
            <person name="Nordberg H.P."/>
            <person name="Cantor M.N."/>
            <person name="Hua S.X."/>
        </authorList>
    </citation>
    <scope>NUCLEOTIDE SEQUENCE [LARGE SCALE GENOMIC DNA]</scope>
    <source>
        <strain evidence="2 3">441</strain>
    </source>
</reference>
<evidence type="ECO:0000259" key="1">
    <source>
        <dbReference type="PROSITE" id="PS50097"/>
    </source>
</evidence>
<dbReference type="STRING" id="765257.A0A0C9Z190"/>
<dbReference type="PROSITE" id="PS50097">
    <property type="entry name" value="BTB"/>
    <property type="match status" value="1"/>
</dbReference>
<protein>
    <submittedName>
        <fullName evidence="2">Unplaced genomic scaffold scaffold_293, whole genome shotgun sequence</fullName>
    </submittedName>
</protein>
<evidence type="ECO:0000313" key="2">
    <source>
        <dbReference type="EMBL" id="KIK13733.1"/>
    </source>
</evidence>
<accession>A0A0C9Z190</accession>
<organism evidence="2 3">
    <name type="scientific">Pisolithus microcarpus 441</name>
    <dbReference type="NCBI Taxonomy" id="765257"/>
    <lineage>
        <taxon>Eukaryota</taxon>
        <taxon>Fungi</taxon>
        <taxon>Dikarya</taxon>
        <taxon>Basidiomycota</taxon>
        <taxon>Agaricomycotina</taxon>
        <taxon>Agaricomycetes</taxon>
        <taxon>Agaricomycetidae</taxon>
        <taxon>Boletales</taxon>
        <taxon>Sclerodermatineae</taxon>
        <taxon>Pisolithaceae</taxon>
        <taxon>Pisolithus</taxon>
    </lineage>
</organism>
<keyword evidence="3" id="KW-1185">Reference proteome</keyword>
<dbReference type="Proteomes" id="UP000054018">
    <property type="component" value="Unassembled WGS sequence"/>
</dbReference>
<feature type="domain" description="BTB" evidence="1">
    <location>
        <begin position="27"/>
        <end position="87"/>
    </location>
</feature>
<dbReference type="InterPro" id="IPR000210">
    <property type="entry name" value="BTB/POZ_dom"/>
</dbReference>
<sequence>MGATTAIEFSSVFQVYNMTNSPARVDFHVFKLFLSLASPFFETLFDLPQPSEAANADMEIKDGLPVIPVSDGSKTLDLLLRFYYPAL</sequence>
<dbReference type="AlphaFoldDB" id="A0A0C9Z190"/>
<gene>
    <name evidence="2" type="ORF">PISMIDRAFT_17780</name>
</gene>
<reference evidence="3" key="2">
    <citation type="submission" date="2015-01" db="EMBL/GenBank/DDBJ databases">
        <title>Evolutionary Origins and Diversification of the Mycorrhizal Mutualists.</title>
        <authorList>
            <consortium name="DOE Joint Genome Institute"/>
            <consortium name="Mycorrhizal Genomics Consortium"/>
            <person name="Kohler A."/>
            <person name="Kuo A."/>
            <person name="Nagy L.G."/>
            <person name="Floudas D."/>
            <person name="Copeland A."/>
            <person name="Barry K.W."/>
            <person name="Cichocki N."/>
            <person name="Veneault-Fourrey C."/>
            <person name="LaButti K."/>
            <person name="Lindquist E.A."/>
            <person name="Lipzen A."/>
            <person name="Lundell T."/>
            <person name="Morin E."/>
            <person name="Murat C."/>
            <person name="Riley R."/>
            <person name="Ohm R."/>
            <person name="Sun H."/>
            <person name="Tunlid A."/>
            <person name="Henrissat B."/>
            <person name="Grigoriev I.V."/>
            <person name="Hibbett D.S."/>
            <person name="Martin F."/>
        </authorList>
    </citation>
    <scope>NUCLEOTIDE SEQUENCE [LARGE SCALE GENOMIC DNA]</scope>
    <source>
        <strain evidence="3">441</strain>
    </source>
</reference>
<dbReference type="HOGENOM" id="CLU_2484172_0_0_1"/>
<evidence type="ECO:0000313" key="3">
    <source>
        <dbReference type="Proteomes" id="UP000054018"/>
    </source>
</evidence>